<dbReference type="InterPro" id="IPR045155">
    <property type="entry name" value="Beta-lactam_cat"/>
</dbReference>
<evidence type="ECO:0000256" key="6">
    <source>
        <dbReference type="RuleBase" id="RU361140"/>
    </source>
</evidence>
<dbReference type="InterPro" id="IPR012338">
    <property type="entry name" value="Beta-lactam/transpept-like"/>
</dbReference>
<evidence type="ECO:0000256" key="2">
    <source>
        <dbReference type="ARBA" id="ARBA00009009"/>
    </source>
</evidence>
<comment type="caution">
    <text evidence="8">The sequence shown here is derived from an EMBL/GenBank/DDBJ whole genome shotgun (WGS) entry which is preliminary data.</text>
</comment>
<organism evidence="8 9">
    <name type="scientific">Acidovorax bellezanensis</name>
    <dbReference type="NCBI Taxonomy" id="2976702"/>
    <lineage>
        <taxon>Bacteria</taxon>
        <taxon>Pseudomonadati</taxon>
        <taxon>Pseudomonadota</taxon>
        <taxon>Betaproteobacteria</taxon>
        <taxon>Burkholderiales</taxon>
        <taxon>Comamonadaceae</taxon>
        <taxon>Acidovorax</taxon>
    </lineage>
</organism>
<evidence type="ECO:0000256" key="5">
    <source>
        <dbReference type="ARBA" id="ARBA00023251"/>
    </source>
</evidence>
<dbReference type="GO" id="GO:0008800">
    <property type="term" value="F:beta-lactamase activity"/>
    <property type="evidence" value="ECO:0007669"/>
    <property type="project" value="UniProtKB-EC"/>
</dbReference>
<comment type="similarity">
    <text evidence="2 6">Belongs to the class-A beta-lactamase family.</text>
</comment>
<dbReference type="EC" id="3.5.2.6" evidence="3 6"/>
<proteinExistence type="inferred from homology"/>
<dbReference type="NCBIfam" id="NF033103">
    <property type="entry name" value="bla_class_A"/>
    <property type="match status" value="1"/>
</dbReference>
<evidence type="ECO:0000256" key="4">
    <source>
        <dbReference type="ARBA" id="ARBA00022801"/>
    </source>
</evidence>
<evidence type="ECO:0000259" key="7">
    <source>
        <dbReference type="Pfam" id="PF13354"/>
    </source>
</evidence>
<dbReference type="InterPro" id="IPR006311">
    <property type="entry name" value="TAT_signal"/>
</dbReference>
<keyword evidence="5 6" id="KW-0046">Antibiotic resistance</keyword>
<dbReference type="PROSITE" id="PS51318">
    <property type="entry name" value="TAT"/>
    <property type="match status" value="1"/>
</dbReference>
<evidence type="ECO:0000256" key="3">
    <source>
        <dbReference type="ARBA" id="ARBA00012865"/>
    </source>
</evidence>
<dbReference type="Gene3D" id="3.40.710.10">
    <property type="entry name" value="DD-peptidase/beta-lactamase superfamily"/>
    <property type="match status" value="1"/>
</dbReference>
<dbReference type="Proteomes" id="UP001525968">
    <property type="component" value="Unassembled WGS sequence"/>
</dbReference>
<dbReference type="PANTHER" id="PTHR35333">
    <property type="entry name" value="BETA-LACTAMASE"/>
    <property type="match status" value="1"/>
</dbReference>
<dbReference type="PROSITE" id="PS00146">
    <property type="entry name" value="BETA_LACTAMASE_A"/>
    <property type="match status" value="1"/>
</dbReference>
<evidence type="ECO:0000313" key="8">
    <source>
        <dbReference type="EMBL" id="MCT9812199.1"/>
    </source>
</evidence>
<accession>A0ABT2PNZ0</accession>
<reference evidence="8 9" key="1">
    <citation type="submission" date="2022-09" db="EMBL/GenBank/DDBJ databases">
        <title>Draft genome of isolate Be4.</title>
        <authorList>
            <person name="Sanchez-Castro I."/>
            <person name="Martinez-Rodriguez P."/>
            <person name="Descostes M."/>
            <person name="Merroun M."/>
        </authorList>
    </citation>
    <scope>NUCLEOTIDE SEQUENCE [LARGE SCALE GENOMIC DNA]</scope>
    <source>
        <strain evidence="8 9">Be4</strain>
    </source>
</reference>
<comment type="catalytic activity">
    <reaction evidence="1 6">
        <text>a beta-lactam + H2O = a substituted beta-amino acid</text>
        <dbReference type="Rhea" id="RHEA:20401"/>
        <dbReference type="ChEBI" id="CHEBI:15377"/>
        <dbReference type="ChEBI" id="CHEBI:35627"/>
        <dbReference type="ChEBI" id="CHEBI:140347"/>
        <dbReference type="EC" id="3.5.2.6"/>
    </reaction>
</comment>
<dbReference type="RefSeq" id="WP_261501434.1">
    <property type="nucleotide sequence ID" value="NZ_JAODYH010000007.1"/>
</dbReference>
<feature type="domain" description="Beta-lactamase class A catalytic" evidence="7">
    <location>
        <begin position="54"/>
        <end position="268"/>
    </location>
</feature>
<evidence type="ECO:0000313" key="9">
    <source>
        <dbReference type="Proteomes" id="UP001525968"/>
    </source>
</evidence>
<dbReference type="PANTHER" id="PTHR35333:SF3">
    <property type="entry name" value="BETA-LACTAMASE-TYPE TRANSPEPTIDASE FOLD CONTAINING PROTEIN"/>
    <property type="match status" value="1"/>
</dbReference>
<dbReference type="Pfam" id="PF13354">
    <property type="entry name" value="Beta-lactamase2"/>
    <property type="match status" value="1"/>
</dbReference>
<dbReference type="PROSITE" id="PS51257">
    <property type="entry name" value="PROKAR_LIPOPROTEIN"/>
    <property type="match status" value="1"/>
</dbReference>
<keyword evidence="4 6" id="KW-0378">Hydrolase</keyword>
<protein>
    <recommendedName>
        <fullName evidence="3 6">Beta-lactamase</fullName>
        <ecNumber evidence="3 6">3.5.2.6</ecNumber>
    </recommendedName>
</protein>
<dbReference type="PRINTS" id="PR00118">
    <property type="entry name" value="BLACTAMASEA"/>
</dbReference>
<gene>
    <name evidence="8" type="primary">bla</name>
    <name evidence="8" type="ORF">N0K08_16250</name>
</gene>
<keyword evidence="9" id="KW-1185">Reference proteome</keyword>
<dbReference type="EMBL" id="JAODYH010000007">
    <property type="protein sequence ID" value="MCT9812199.1"/>
    <property type="molecule type" value="Genomic_DNA"/>
</dbReference>
<name>A0ABT2PNZ0_9BURK</name>
<dbReference type="SUPFAM" id="SSF56601">
    <property type="entry name" value="beta-lactamase/transpeptidase-like"/>
    <property type="match status" value="1"/>
</dbReference>
<dbReference type="InterPro" id="IPR000871">
    <property type="entry name" value="Beta-lactam_class-A"/>
</dbReference>
<evidence type="ECO:0000256" key="1">
    <source>
        <dbReference type="ARBA" id="ARBA00001526"/>
    </source>
</evidence>
<sequence>MERRPFIRAAGLAAATFLTAGCATRNRGLPSAAQADRFQQAVRQIEIDSGGRLGVAVLDTHSGLALAHRGTERFPMCSTFKFLAAGLVLSRVDRGQEQLSRRVAVQAADLVEYSPVTQPRVGGHPMSMAELCDAAVTRSDNTAANLLLQSFGGPQALTAYARTLGDEFTRLDRMEPDLNQATPGDPRDTTTPQAMLRTLQKVVLGDALSPASRDQMTQWLLDNKTGGRKLRAQLPAGWRVGDKTGGGAYGTNNDVGVLWPPGRAPVLVTSYLTQTAADQAVRDRALAEVGRLVASLVMAEAA</sequence>
<dbReference type="InterPro" id="IPR023650">
    <property type="entry name" value="Beta-lactam_class-A_AS"/>
</dbReference>